<evidence type="ECO:0000313" key="7">
    <source>
        <dbReference type="Proteomes" id="UP001374584"/>
    </source>
</evidence>
<evidence type="ECO:0000256" key="2">
    <source>
        <dbReference type="ARBA" id="ARBA00022840"/>
    </source>
</evidence>
<dbReference type="GO" id="GO:0007005">
    <property type="term" value="P:mitochondrion organization"/>
    <property type="evidence" value="ECO:0007669"/>
    <property type="project" value="TreeGrafter"/>
</dbReference>
<dbReference type="AlphaFoldDB" id="A0AAN9R6K6"/>
<protein>
    <recommendedName>
        <fullName evidence="5">ATPase family AAA domain-containing protein</fullName>
    </recommendedName>
</protein>
<feature type="compositionally biased region" description="Basic and acidic residues" evidence="3">
    <location>
        <begin position="74"/>
        <end position="83"/>
    </location>
</feature>
<keyword evidence="2" id="KW-0067">ATP-binding</keyword>
<proteinExistence type="predicted"/>
<keyword evidence="1" id="KW-0547">Nucleotide-binding</keyword>
<keyword evidence="4" id="KW-0732">Signal</keyword>
<dbReference type="Pfam" id="PF12037">
    <property type="entry name" value="ATAD3_N"/>
    <property type="match status" value="1"/>
</dbReference>
<feature type="compositionally biased region" description="Basic and acidic residues" evidence="3">
    <location>
        <begin position="96"/>
        <end position="118"/>
    </location>
</feature>
<dbReference type="EMBL" id="JAYMYR010000006">
    <property type="protein sequence ID" value="KAK7355743.1"/>
    <property type="molecule type" value="Genomic_DNA"/>
</dbReference>
<keyword evidence="7" id="KW-1185">Reference proteome</keyword>
<name>A0AAN9R6K6_PHACN</name>
<organism evidence="6 7">
    <name type="scientific">Phaseolus coccineus</name>
    <name type="common">Scarlet runner bean</name>
    <name type="synonym">Phaseolus multiflorus</name>
    <dbReference type="NCBI Taxonomy" id="3886"/>
    <lineage>
        <taxon>Eukaryota</taxon>
        <taxon>Viridiplantae</taxon>
        <taxon>Streptophyta</taxon>
        <taxon>Embryophyta</taxon>
        <taxon>Tracheophyta</taxon>
        <taxon>Spermatophyta</taxon>
        <taxon>Magnoliopsida</taxon>
        <taxon>eudicotyledons</taxon>
        <taxon>Gunneridae</taxon>
        <taxon>Pentapetalae</taxon>
        <taxon>rosids</taxon>
        <taxon>fabids</taxon>
        <taxon>Fabales</taxon>
        <taxon>Fabaceae</taxon>
        <taxon>Papilionoideae</taxon>
        <taxon>50 kb inversion clade</taxon>
        <taxon>NPAAA clade</taxon>
        <taxon>indigoferoid/millettioid clade</taxon>
        <taxon>Phaseoleae</taxon>
        <taxon>Phaseolus</taxon>
    </lineage>
</organism>
<dbReference type="PANTHER" id="PTHR23075:SF13">
    <property type="entry name" value="AAA-TYPE ATPASE FAMILY PROTEIN"/>
    <property type="match status" value="1"/>
</dbReference>
<dbReference type="GO" id="GO:0005739">
    <property type="term" value="C:mitochondrion"/>
    <property type="evidence" value="ECO:0007669"/>
    <property type="project" value="TreeGrafter"/>
</dbReference>
<gene>
    <name evidence="6" type="ORF">VNO80_15004</name>
</gene>
<evidence type="ECO:0000313" key="6">
    <source>
        <dbReference type="EMBL" id="KAK7355743.1"/>
    </source>
</evidence>
<dbReference type="Proteomes" id="UP001374584">
    <property type="component" value="Unassembled WGS sequence"/>
</dbReference>
<evidence type="ECO:0000256" key="4">
    <source>
        <dbReference type="SAM" id="SignalP"/>
    </source>
</evidence>
<feature type="domain" description="ATPase family AAA" evidence="5">
    <location>
        <begin position="62"/>
        <end position="95"/>
    </location>
</feature>
<feature type="compositionally biased region" description="Low complexity" evidence="3">
    <location>
        <begin position="39"/>
        <end position="53"/>
    </location>
</feature>
<feature type="signal peptide" evidence="4">
    <location>
        <begin position="1"/>
        <end position="15"/>
    </location>
</feature>
<reference evidence="6 7" key="1">
    <citation type="submission" date="2024-01" db="EMBL/GenBank/DDBJ databases">
        <title>The genomes of 5 underutilized Papilionoideae crops provide insights into root nodulation and disease resistanc.</title>
        <authorList>
            <person name="Jiang F."/>
        </authorList>
    </citation>
    <scope>NUCLEOTIDE SEQUENCE [LARGE SCALE GENOMIC DNA]</scope>
    <source>
        <strain evidence="6">JINMINGXINNONG_FW02</strain>
        <tissue evidence="6">Leaves</tissue>
    </source>
</reference>
<feature type="region of interest" description="Disordered" evidence="3">
    <location>
        <begin position="39"/>
        <end position="135"/>
    </location>
</feature>
<dbReference type="PANTHER" id="PTHR23075">
    <property type="entry name" value="PUTATIVE ATP-ASE"/>
    <property type="match status" value="1"/>
</dbReference>
<dbReference type="InterPro" id="IPR021911">
    <property type="entry name" value="ATAD3_N"/>
</dbReference>
<feature type="chain" id="PRO_5042934862" description="ATPase family AAA domain-containing protein" evidence="4">
    <location>
        <begin position="16"/>
        <end position="135"/>
    </location>
</feature>
<accession>A0AAN9R6K6</accession>
<dbReference type="GO" id="GO:0005524">
    <property type="term" value="F:ATP binding"/>
    <property type="evidence" value="ECO:0007669"/>
    <property type="project" value="UniProtKB-KW"/>
</dbReference>
<comment type="caution">
    <text evidence="6">The sequence shown here is derived from an EMBL/GenBank/DDBJ whole genome shotgun (WGS) entry which is preliminary data.</text>
</comment>
<evidence type="ECO:0000256" key="3">
    <source>
        <dbReference type="SAM" id="MobiDB-lite"/>
    </source>
</evidence>
<dbReference type="GO" id="GO:0008270">
    <property type="term" value="F:zinc ion binding"/>
    <property type="evidence" value="ECO:0007669"/>
    <property type="project" value="TreeGrafter"/>
</dbReference>
<evidence type="ECO:0000259" key="5">
    <source>
        <dbReference type="Pfam" id="PF12037"/>
    </source>
</evidence>
<sequence length="135" mass="14994">MAAARLTSFVAVTSAAVVSMSTFSDRAYAHSSFRIPFFSSSPSNAPSLPNQSSDSISEPPAPEEPNKSGFDPESLERGAKALREINSSSYSKQRLHNVELVKMQEESSVRKERARQATEEQIQSQQRQTERERES</sequence>
<evidence type="ECO:0000256" key="1">
    <source>
        <dbReference type="ARBA" id="ARBA00022741"/>
    </source>
</evidence>